<keyword evidence="1" id="KW-0472">Membrane</keyword>
<dbReference type="RefSeq" id="WP_146609932.1">
    <property type="nucleotide sequence ID" value="NZ_LIQE01000022.1"/>
</dbReference>
<accession>A0A327Y4A6</accession>
<comment type="caution">
    <text evidence="2">The sequence shown here is derived from an EMBL/GenBank/DDBJ whole genome shotgun (WGS) entry which is preliminary data.</text>
</comment>
<reference evidence="2 3" key="1">
    <citation type="submission" date="2018-06" db="EMBL/GenBank/DDBJ databases">
        <title>Genomic Encyclopedia of Archaeal and Bacterial Type Strains, Phase II (KMG-II): from individual species to whole genera.</title>
        <authorList>
            <person name="Goeker M."/>
        </authorList>
    </citation>
    <scope>NUCLEOTIDE SEQUENCE [LARGE SCALE GENOMIC DNA]</scope>
    <source>
        <strain evidence="2 3">DSM 22011</strain>
    </source>
</reference>
<dbReference type="OrthoDB" id="10009322at2"/>
<proteinExistence type="predicted"/>
<name>A0A327Y4A6_9RHOB</name>
<organism evidence="2 3">
    <name type="scientific">Salipiger aestuarii</name>
    <dbReference type="NCBI Taxonomy" id="568098"/>
    <lineage>
        <taxon>Bacteria</taxon>
        <taxon>Pseudomonadati</taxon>
        <taxon>Pseudomonadota</taxon>
        <taxon>Alphaproteobacteria</taxon>
        <taxon>Rhodobacterales</taxon>
        <taxon>Roseobacteraceae</taxon>
        <taxon>Salipiger</taxon>
    </lineage>
</organism>
<feature type="transmembrane region" description="Helical" evidence="1">
    <location>
        <begin position="89"/>
        <end position="109"/>
    </location>
</feature>
<sequence>MSGISEKTLVAALVSYAAQDGLGEQVAWPDIEAAIATLACDPVGPKALREAVRAMNDRDVVETLEDWLLSEVARREAAARAAARPSEKIVAPIQSVSFGAGVTAAALALAGTVSLVPAAIMGTAALCSGFAASWYRMRFARAEDDAQAEAAAIRRLAEICASEKRNN</sequence>
<evidence type="ECO:0000256" key="1">
    <source>
        <dbReference type="SAM" id="Phobius"/>
    </source>
</evidence>
<keyword evidence="1" id="KW-0812">Transmembrane</keyword>
<evidence type="ECO:0000313" key="3">
    <source>
        <dbReference type="Proteomes" id="UP000249165"/>
    </source>
</evidence>
<evidence type="ECO:0000313" key="2">
    <source>
        <dbReference type="EMBL" id="RAK14886.1"/>
    </source>
</evidence>
<keyword evidence="3" id="KW-1185">Reference proteome</keyword>
<protein>
    <submittedName>
        <fullName evidence="2">Uncharacterized protein</fullName>
    </submittedName>
</protein>
<dbReference type="AlphaFoldDB" id="A0A327Y4A6"/>
<dbReference type="Proteomes" id="UP000249165">
    <property type="component" value="Unassembled WGS sequence"/>
</dbReference>
<dbReference type="EMBL" id="QLMG01000027">
    <property type="protein sequence ID" value="RAK14886.1"/>
    <property type="molecule type" value="Genomic_DNA"/>
</dbReference>
<gene>
    <name evidence="2" type="ORF">ATI53_102717</name>
</gene>
<keyword evidence="1" id="KW-1133">Transmembrane helix</keyword>
<feature type="transmembrane region" description="Helical" evidence="1">
    <location>
        <begin position="115"/>
        <end position="135"/>
    </location>
</feature>